<dbReference type="SUPFAM" id="SSF110849">
    <property type="entry name" value="ParB/Sulfiredoxin"/>
    <property type="match status" value="1"/>
</dbReference>
<organism evidence="1">
    <name type="scientific">Siphoviridae sp. ctzlI32</name>
    <dbReference type="NCBI Taxonomy" id="2827981"/>
    <lineage>
        <taxon>Viruses</taxon>
        <taxon>Duplodnaviria</taxon>
        <taxon>Heunggongvirae</taxon>
        <taxon>Uroviricota</taxon>
        <taxon>Caudoviricetes</taxon>
    </lineage>
</organism>
<dbReference type="EMBL" id="BK032703">
    <property type="protein sequence ID" value="DAF55886.1"/>
    <property type="molecule type" value="Genomic_DNA"/>
</dbReference>
<dbReference type="Pfam" id="PF20188">
    <property type="entry name" value="DUF6551"/>
    <property type="match status" value="1"/>
</dbReference>
<evidence type="ECO:0000313" key="1">
    <source>
        <dbReference type="EMBL" id="DAF55886.1"/>
    </source>
</evidence>
<proteinExistence type="predicted"/>
<accession>A0A8S5SY64</accession>
<name>A0A8S5SY64_9CAUD</name>
<reference evidence="1" key="1">
    <citation type="journal article" date="2021" name="Proc. Natl. Acad. Sci. U.S.A.">
        <title>A Catalog of Tens of Thousands of Viruses from Human Metagenomes Reveals Hidden Associations with Chronic Diseases.</title>
        <authorList>
            <person name="Tisza M.J."/>
            <person name="Buck C.B."/>
        </authorList>
    </citation>
    <scope>NUCLEOTIDE SEQUENCE</scope>
    <source>
        <strain evidence="1">CtzlI32</strain>
    </source>
</reference>
<dbReference type="InterPro" id="IPR046681">
    <property type="entry name" value="DUF6551"/>
</dbReference>
<sequence>MNGKENIHMRDYNMKPRYMQLPSNQILTDPAYQRPIDKNRVKKIVQEFNPAIANPIKVSFRDEKYWVFDGQHTLTALKERNGGVDLVVPCMVYTGLTQEDEAFLFATQTGTSSKVKVNLRLRALYLSGDPNVTRLHDTLEGLGVRLDFTDHQGQCKIVAYSTIYKIFLNLSQREFIDMMQTILKAWPDSPERLSKEMLNGMYYFFSIYGDEFDKKKAVTQFSKVPVAVILQQGKAGTRGGDKRYARELVRIYNKNLRKKLDEYKLNI</sequence>
<evidence type="ECO:0008006" key="2">
    <source>
        <dbReference type="Google" id="ProtNLM"/>
    </source>
</evidence>
<dbReference type="InterPro" id="IPR036086">
    <property type="entry name" value="ParB/Sulfiredoxin_sf"/>
</dbReference>
<protein>
    <recommendedName>
        <fullName evidence="2">Type II toxin-antitoxin system PemK/MazF family toxin</fullName>
    </recommendedName>
</protein>